<evidence type="ECO:0000256" key="1">
    <source>
        <dbReference type="SAM" id="MobiDB-lite"/>
    </source>
</evidence>
<protein>
    <recommendedName>
        <fullName evidence="2">DUF6571 domain-containing protein</fullName>
    </recommendedName>
</protein>
<organism evidence="3 4">
    <name type="scientific">Streptomyces rubrogriseus</name>
    <dbReference type="NCBI Taxonomy" id="194673"/>
    <lineage>
        <taxon>Bacteria</taxon>
        <taxon>Bacillati</taxon>
        <taxon>Actinomycetota</taxon>
        <taxon>Actinomycetes</taxon>
        <taxon>Kitasatosporales</taxon>
        <taxon>Streptomycetaceae</taxon>
        <taxon>Streptomyces</taxon>
        <taxon>Streptomyces violaceoruber group</taxon>
    </lineage>
</organism>
<feature type="compositionally biased region" description="Polar residues" evidence="1">
    <location>
        <begin position="744"/>
        <end position="753"/>
    </location>
</feature>
<sequence>MVKFNDLLDVRLGSLKNAVDDWTDTVTKLKKLDEQATKGLLKKADKADWKGENAGITLPFVKKTAKEFGDAATEAESIRNILRDAHSEFKAAKEKLEAVVKAAPDQGIRIDADGTVSYLIHPDRRSKDYDGPEPKEADFDRVRADIKAAVQKANDADEVASRALQTLVGKDKHNFSGTDYDSLKQAGKAQDAEDAKAAAKIVAKGDDATAKDIENLNKYLENNKGDRYFAERFAAEVGAKGALDYWADMGDPSDGSRLTLEHRDSIKKLQENWGLTLASATHSDSPEMTKWKSDMIAHGDDIVRTRGTSAYGFQIMSNLMRNGNYETQFLKEYGQEVFATERRLTHNGAVKPNHAWNSLNTGMTPTLNWDGKGIGQDPMTGFMEALGRNPKASAEFLNSQFDLTPDDANDDKKVDAFKYFTEDREWPEDNTKDGLTNKYGYESLGHALESATLGHAYDDPSPTLARTDEGAKVMAKVVETYGDPALLKEQEALSGSIGRITAGYIDDVNWALNENRSDSMFAPKENAHGHAEFGMDDTRKFLSSLGQHPDAYSEVAIAERVYTTAAMENQVGSDGGINEPRVREALRTGAEVQGMLDQSRADQVEAEGLQADKEYNEALEKRAAWIELGVGVGVATGAAFLPPVAAAGVAGTLIPLGMEHGQALVEQVLGDVIGDWAESKQQDSGDDIQEQRREIFKAGEFNAGYPMTQFLDRHGINPDESNFAQDLETDLTAGYGKGTDRENQQGVRPQTGD</sequence>
<dbReference type="EMBL" id="JAAGMQ010001112">
    <property type="protein sequence ID" value="NEC38807.1"/>
    <property type="molecule type" value="Genomic_DNA"/>
</dbReference>
<feature type="region of interest" description="Disordered" evidence="1">
    <location>
        <begin position="713"/>
        <end position="753"/>
    </location>
</feature>
<evidence type="ECO:0000313" key="3">
    <source>
        <dbReference type="EMBL" id="NEC38807.1"/>
    </source>
</evidence>
<accession>A0A6G3TQ02</accession>
<name>A0A6G3TQ02_9ACTN</name>
<evidence type="ECO:0000313" key="4">
    <source>
        <dbReference type="Proteomes" id="UP000475666"/>
    </source>
</evidence>
<dbReference type="Proteomes" id="UP000475666">
    <property type="component" value="Unassembled WGS sequence"/>
</dbReference>
<evidence type="ECO:0000259" key="2">
    <source>
        <dbReference type="Pfam" id="PF20211"/>
    </source>
</evidence>
<feature type="domain" description="DUF6571" evidence="2">
    <location>
        <begin position="354"/>
        <end position="650"/>
    </location>
</feature>
<dbReference type="RefSeq" id="WP_164279124.1">
    <property type="nucleotide sequence ID" value="NZ_JAAGMQ010001112.1"/>
</dbReference>
<gene>
    <name evidence="3" type="ORF">G3I66_37405</name>
</gene>
<proteinExistence type="predicted"/>
<dbReference type="Pfam" id="PF20211">
    <property type="entry name" value="DUF6571"/>
    <property type="match status" value="1"/>
</dbReference>
<dbReference type="AlphaFoldDB" id="A0A6G3TQ02"/>
<comment type="caution">
    <text evidence="3">The sequence shown here is derived from an EMBL/GenBank/DDBJ whole genome shotgun (WGS) entry which is preliminary data.</text>
</comment>
<reference evidence="3 4" key="1">
    <citation type="submission" date="2020-01" db="EMBL/GenBank/DDBJ databases">
        <title>Insect and environment-associated Actinomycetes.</title>
        <authorList>
            <person name="Currrie C."/>
            <person name="Chevrette M."/>
            <person name="Carlson C."/>
            <person name="Stubbendieck R."/>
            <person name="Wendt-Pienkowski E."/>
        </authorList>
    </citation>
    <scope>NUCLEOTIDE SEQUENCE [LARGE SCALE GENOMIC DNA]</scope>
    <source>
        <strain evidence="3 4">SID7739</strain>
    </source>
</reference>
<dbReference type="InterPro" id="IPR046701">
    <property type="entry name" value="DUF6571"/>
</dbReference>